<evidence type="ECO:0000313" key="4">
    <source>
        <dbReference type="Proteomes" id="UP000265560"/>
    </source>
</evidence>
<organism evidence="3 4">
    <name type="scientific">Pseudomonas cavernae</name>
    <dbReference type="NCBI Taxonomy" id="2320867"/>
    <lineage>
        <taxon>Bacteria</taxon>
        <taxon>Pseudomonadati</taxon>
        <taxon>Pseudomonadota</taxon>
        <taxon>Gammaproteobacteria</taxon>
        <taxon>Pseudomonadales</taxon>
        <taxon>Pseudomonadaceae</taxon>
        <taxon>Pseudomonas</taxon>
    </lineage>
</organism>
<dbReference type="RefSeq" id="WP_119894766.1">
    <property type="nucleotide sequence ID" value="NZ_CP032419.1"/>
</dbReference>
<dbReference type="EMBL" id="CP032419">
    <property type="protein sequence ID" value="AYC34112.1"/>
    <property type="molecule type" value="Genomic_DNA"/>
</dbReference>
<dbReference type="AlphaFoldDB" id="A0A385Z905"/>
<sequence>MNRRARLLLAGALLLALGLLASQLLEHLTPYQETLKHGPTPEARANPFLAAEHFLRQRGIQVRRADGLQELASLPSKGQTLLLLGDRRNMTPRQTARLLDWAAKGGHLLFVAERLWDEEDGKSGDLLLDRLGIQQSLSEDLAEPAADSPSTPPADAADSASAADEHGAEQDPDERYPQLTKLYLENEGAPAYVGFDTDFHLYDANNRAHAWANSGQSTHMLQLYHGDGLITVLSDPWIWQNRAIGDYDNAWLLWYLTQDSAVTLLYRADRDSLFSLLLRYFPQALVALALLLALALWAAGQRQGPLLAPASRARRQLEEHLRSGADFLLRRSGQHSLLQALQRDIQRRARQRHPGFERLDVASQWQVLGRLTRLPSSAISQAMRPLPAQRLSAHDFTRQVAHLQHLRNAL</sequence>
<dbReference type="Proteomes" id="UP000265560">
    <property type="component" value="Chromosome"/>
</dbReference>
<evidence type="ECO:0000256" key="1">
    <source>
        <dbReference type="SAM" id="MobiDB-lite"/>
    </source>
</evidence>
<dbReference type="OrthoDB" id="6638317at2"/>
<dbReference type="InterPro" id="IPR025646">
    <property type="entry name" value="DUF4350"/>
</dbReference>
<feature type="region of interest" description="Disordered" evidence="1">
    <location>
        <begin position="140"/>
        <end position="175"/>
    </location>
</feature>
<dbReference type="Pfam" id="PF14258">
    <property type="entry name" value="DUF4350"/>
    <property type="match status" value="1"/>
</dbReference>
<evidence type="ECO:0000313" key="3">
    <source>
        <dbReference type="EMBL" id="AYC34112.1"/>
    </source>
</evidence>
<reference evidence="4" key="1">
    <citation type="submission" date="2018-09" db="EMBL/GenBank/DDBJ databases">
        <authorList>
            <person name="Zhu H."/>
        </authorList>
    </citation>
    <scope>NUCLEOTIDE SEQUENCE [LARGE SCALE GENOMIC DNA]</scope>
    <source>
        <strain evidence="4">K2W31S-8</strain>
    </source>
</reference>
<feature type="domain" description="DUF4350" evidence="2">
    <location>
        <begin position="42"/>
        <end position="257"/>
    </location>
</feature>
<protein>
    <submittedName>
        <fullName evidence="3">DUF4350 domain-containing protein</fullName>
    </submittedName>
</protein>
<gene>
    <name evidence="3" type="ORF">D3880_17870</name>
</gene>
<name>A0A385Z905_9PSED</name>
<dbReference type="KEGG" id="pcav:D3880_17870"/>
<evidence type="ECO:0000259" key="2">
    <source>
        <dbReference type="Pfam" id="PF14258"/>
    </source>
</evidence>
<accession>A0A385Z905</accession>
<feature type="compositionally biased region" description="Basic and acidic residues" evidence="1">
    <location>
        <begin position="163"/>
        <end position="175"/>
    </location>
</feature>
<keyword evidence="4" id="KW-1185">Reference proteome</keyword>
<feature type="compositionally biased region" description="Low complexity" evidence="1">
    <location>
        <begin position="144"/>
        <end position="162"/>
    </location>
</feature>
<proteinExistence type="predicted"/>